<keyword evidence="5" id="KW-0472">Membrane</keyword>
<keyword evidence="2" id="KW-0964">Secreted</keyword>
<reference evidence="7" key="1">
    <citation type="submission" date="2022-12" db="EMBL/GenBank/DDBJ databases">
        <title>Peptostreptococcus.</title>
        <authorList>
            <person name="Lee S.H."/>
        </authorList>
    </citation>
    <scope>NUCLEOTIDE SEQUENCE</scope>
    <source>
        <strain evidence="7">CBA3647</strain>
    </source>
</reference>
<feature type="transmembrane region" description="Helical" evidence="5">
    <location>
        <begin position="423"/>
        <end position="442"/>
    </location>
</feature>
<dbReference type="InterPro" id="IPR013783">
    <property type="entry name" value="Ig-like_fold"/>
</dbReference>
<protein>
    <submittedName>
        <fullName evidence="7">SpaA isopeptide-forming pilin-related protein</fullName>
    </submittedName>
</protein>
<keyword evidence="4" id="KW-0572">Peptidoglycan-anchor</keyword>
<dbReference type="InterPro" id="IPR041033">
    <property type="entry name" value="SpaA_PFL_dom_1"/>
</dbReference>
<dbReference type="Proteomes" id="UP001164187">
    <property type="component" value="Chromosome"/>
</dbReference>
<dbReference type="Pfam" id="PF17802">
    <property type="entry name" value="SpaA"/>
    <property type="match status" value="2"/>
</dbReference>
<organism evidence="7 8">
    <name type="scientific">Peptostreptococcus equinus</name>
    <dbReference type="NCBI Taxonomy" id="3003601"/>
    <lineage>
        <taxon>Bacteria</taxon>
        <taxon>Bacillati</taxon>
        <taxon>Bacillota</taxon>
        <taxon>Clostridia</taxon>
        <taxon>Peptostreptococcales</taxon>
        <taxon>Peptostreptococcaceae</taxon>
        <taxon>Peptostreptococcus</taxon>
    </lineage>
</organism>
<keyword evidence="1" id="KW-0134">Cell wall</keyword>
<feature type="transmembrane region" description="Helical" evidence="5">
    <location>
        <begin position="20"/>
        <end position="45"/>
    </location>
</feature>
<gene>
    <name evidence="7" type="ORF">O0R46_07715</name>
</gene>
<evidence type="ECO:0000256" key="1">
    <source>
        <dbReference type="ARBA" id="ARBA00022512"/>
    </source>
</evidence>
<dbReference type="Gene3D" id="2.60.40.10">
    <property type="entry name" value="Immunoglobulins"/>
    <property type="match status" value="2"/>
</dbReference>
<keyword evidence="3" id="KW-0732">Signal</keyword>
<evidence type="ECO:0000256" key="3">
    <source>
        <dbReference type="ARBA" id="ARBA00022729"/>
    </source>
</evidence>
<evidence type="ECO:0000313" key="7">
    <source>
        <dbReference type="EMBL" id="WAW14480.1"/>
    </source>
</evidence>
<evidence type="ECO:0000313" key="8">
    <source>
        <dbReference type="Proteomes" id="UP001164187"/>
    </source>
</evidence>
<evidence type="ECO:0000256" key="4">
    <source>
        <dbReference type="ARBA" id="ARBA00023088"/>
    </source>
</evidence>
<name>A0ABY7JN13_9FIRM</name>
<dbReference type="NCBIfam" id="TIGR01167">
    <property type="entry name" value="LPXTG_anchor"/>
    <property type="match status" value="1"/>
</dbReference>
<keyword evidence="5" id="KW-1133">Transmembrane helix</keyword>
<proteinExistence type="predicted"/>
<dbReference type="Pfam" id="PF00746">
    <property type="entry name" value="Gram_pos_anchor"/>
    <property type="match status" value="1"/>
</dbReference>
<dbReference type="PROSITE" id="PS50847">
    <property type="entry name" value="GRAM_POS_ANCHORING"/>
    <property type="match status" value="1"/>
</dbReference>
<dbReference type="RefSeq" id="WP_269311164.1">
    <property type="nucleotide sequence ID" value="NZ_CP114052.1"/>
</dbReference>
<evidence type="ECO:0000256" key="2">
    <source>
        <dbReference type="ARBA" id="ARBA00022525"/>
    </source>
</evidence>
<accession>A0ABY7JN13</accession>
<dbReference type="InterPro" id="IPR019931">
    <property type="entry name" value="LPXTG_anchor"/>
</dbReference>
<sequence length="444" mass="49263">MNKYAYYFEWGEKMKIKKKILNILMALAIAIPMVGAGSIGSSFAVGSINFKKVDSKQRGISGAEITCYKIENGVNTQYFKAKTDINGFIDTSTVTLLEKTDIFASYGKINLEPGDYKFIEKKAPEGYKLNTTEFVRKIVDNEAADPIVIQNDYESNKIAIEVKTVDKNSGYGIEGAQIQLISGKENVTTFITGKNGMLQMNGSTIDNQEIYNKLQPKVVNGVLLINMGTGDYTIKEKKAPSGYKLNTNQWTYGTVNNKMQDIIIEHEKTSSVSNENPKKIDTGFKLEVINEEYDPLKNVKVGVYKVDSKNKIIEKVFVGMTGDNGSFDSKKAQKGGELVSNGAISLEPGRYMYKADGLSKNYYIDVKEGQVPKKIIKLSQKDITYLNSKKNSDLINSKTNNNKNYTTANNNNKRLAKTGSENSIAYTLSGLTLLVSGAFIFIKK</sequence>
<dbReference type="EMBL" id="CP114052">
    <property type="protein sequence ID" value="WAW14480.1"/>
    <property type="molecule type" value="Genomic_DNA"/>
</dbReference>
<keyword evidence="8" id="KW-1185">Reference proteome</keyword>
<feature type="domain" description="Gram-positive cocci surface proteins LPxTG" evidence="6">
    <location>
        <begin position="415"/>
        <end position="444"/>
    </location>
</feature>
<keyword evidence="5" id="KW-0812">Transmembrane</keyword>
<evidence type="ECO:0000259" key="6">
    <source>
        <dbReference type="PROSITE" id="PS50847"/>
    </source>
</evidence>
<evidence type="ECO:0000256" key="5">
    <source>
        <dbReference type="SAM" id="Phobius"/>
    </source>
</evidence>